<sequence length="448" mass="47469">MSDQPGGGASGDEPEKRPENPFAGTPFEAWGAGGGAAGGAAGMPDLAAIFSQLSSMMAWKGGPINWDLATETARQTIRESGDASLTAAERATIDDTVRLAEHWLDGATNLPAGSAGQAAAWNRAEWLEGTLPAWKKLVEPLAVHIVNAMGNALPEQAAAGMGQLGGMFTQFGGAMFGAQVGQGLGQLATEVFGGTDIGLPLSSLGHPVLLPGNIAKFGEGLEVSAEDVRLYLALREAAHQRLFRHATWLSAHLFSAVEEWARGMNVDMSKIEGLASQLDPSNPEAMQDALNSGMFEPEDTPQQRAALGRLETTLALVEGWVEDVVTQATAGRMPSAVQLHEAVRRRRATGGPAEQTFATLVGLELRPRRVREAARLWAVLRESRGESGREALWEHPDLLPSSANLDDPDGFVRESDAISALEFDDIGDLGFDKPKPDNGSDKPDEPAS</sequence>
<proteinExistence type="predicted"/>
<organism evidence="2 3">
    <name type="scientific">Tenggerimyces flavus</name>
    <dbReference type="NCBI Taxonomy" id="1708749"/>
    <lineage>
        <taxon>Bacteria</taxon>
        <taxon>Bacillati</taxon>
        <taxon>Actinomycetota</taxon>
        <taxon>Actinomycetes</taxon>
        <taxon>Propionibacteriales</taxon>
        <taxon>Nocardioidaceae</taxon>
        <taxon>Tenggerimyces</taxon>
    </lineage>
</organism>
<dbReference type="SUPFAM" id="SSF55486">
    <property type="entry name" value="Metalloproteases ('zincins'), catalytic domain"/>
    <property type="match status" value="1"/>
</dbReference>
<feature type="region of interest" description="Disordered" evidence="1">
    <location>
        <begin position="424"/>
        <end position="448"/>
    </location>
</feature>
<evidence type="ECO:0000313" key="3">
    <source>
        <dbReference type="Proteomes" id="UP001595699"/>
    </source>
</evidence>
<reference evidence="3" key="1">
    <citation type="journal article" date="2019" name="Int. J. Syst. Evol. Microbiol.">
        <title>The Global Catalogue of Microorganisms (GCM) 10K type strain sequencing project: providing services to taxonomists for standard genome sequencing and annotation.</title>
        <authorList>
            <consortium name="The Broad Institute Genomics Platform"/>
            <consortium name="The Broad Institute Genome Sequencing Center for Infectious Disease"/>
            <person name="Wu L."/>
            <person name="Ma J."/>
        </authorList>
    </citation>
    <scope>NUCLEOTIDE SEQUENCE [LARGE SCALE GENOMIC DNA]</scope>
    <source>
        <strain evidence="3">CGMCC 4.7241</strain>
    </source>
</reference>
<dbReference type="NCBIfam" id="TIGR03624">
    <property type="entry name" value="putative hydrolase"/>
    <property type="match status" value="1"/>
</dbReference>
<feature type="compositionally biased region" description="Basic and acidic residues" evidence="1">
    <location>
        <begin position="430"/>
        <end position="448"/>
    </location>
</feature>
<gene>
    <name evidence="2" type="ORF">ACFOUW_15845</name>
</gene>
<dbReference type="PANTHER" id="PTHR39420">
    <property type="match status" value="1"/>
</dbReference>
<dbReference type="EMBL" id="JBHRZH010000013">
    <property type="protein sequence ID" value="MFC3762315.1"/>
    <property type="molecule type" value="Genomic_DNA"/>
</dbReference>
<evidence type="ECO:0000256" key="1">
    <source>
        <dbReference type="SAM" id="MobiDB-lite"/>
    </source>
</evidence>
<dbReference type="Gene3D" id="1.20.150.30">
    <property type="entry name" value="Zincin-like metallopeptidase, N-terminal domain"/>
    <property type="match status" value="1"/>
</dbReference>
<accession>A0ABV7YF82</accession>
<keyword evidence="2" id="KW-0378">Hydrolase</keyword>
<dbReference type="Proteomes" id="UP001595699">
    <property type="component" value="Unassembled WGS sequence"/>
</dbReference>
<dbReference type="InterPro" id="IPR042271">
    <property type="entry name" value="Zinicin_2_N"/>
</dbReference>
<feature type="compositionally biased region" description="Gly residues" evidence="1">
    <location>
        <begin position="1"/>
        <end position="10"/>
    </location>
</feature>
<name>A0ABV7YF82_9ACTN</name>
<evidence type="ECO:0000313" key="2">
    <source>
        <dbReference type="EMBL" id="MFC3762315.1"/>
    </source>
</evidence>
<dbReference type="PANTHER" id="PTHR39420:SF2">
    <property type="entry name" value="HYDROLASE"/>
    <property type="match status" value="1"/>
</dbReference>
<feature type="region of interest" description="Disordered" evidence="1">
    <location>
        <begin position="1"/>
        <end position="31"/>
    </location>
</feature>
<comment type="caution">
    <text evidence="2">The sequence shown here is derived from an EMBL/GenBank/DDBJ whole genome shotgun (WGS) entry which is preliminary data.</text>
</comment>
<keyword evidence="2" id="KW-0645">Protease</keyword>
<keyword evidence="2" id="KW-0482">Metalloprotease</keyword>
<keyword evidence="3" id="KW-1185">Reference proteome</keyword>
<dbReference type="RefSeq" id="WP_205117857.1">
    <property type="nucleotide sequence ID" value="NZ_JAFBCM010000001.1"/>
</dbReference>
<dbReference type="Pfam" id="PF10103">
    <property type="entry name" value="Zincin_2"/>
    <property type="match status" value="1"/>
</dbReference>
<dbReference type="GO" id="GO:0008237">
    <property type="term" value="F:metallopeptidase activity"/>
    <property type="evidence" value="ECO:0007669"/>
    <property type="project" value="UniProtKB-KW"/>
</dbReference>
<dbReference type="InterPro" id="IPR018766">
    <property type="entry name" value="Zinicin_2"/>
</dbReference>
<protein>
    <submittedName>
        <fullName evidence="2">Zinc-dependent metalloprotease</fullName>
    </submittedName>
</protein>